<keyword evidence="5 9" id="KW-0812">Transmembrane</keyword>
<feature type="transmembrane region" description="Helical" evidence="9">
    <location>
        <begin position="12"/>
        <end position="32"/>
    </location>
</feature>
<evidence type="ECO:0000256" key="3">
    <source>
        <dbReference type="ARBA" id="ARBA00022475"/>
    </source>
</evidence>
<dbReference type="InterPro" id="IPR001036">
    <property type="entry name" value="Acrflvin-R"/>
</dbReference>
<dbReference type="AlphaFoldDB" id="A0A5C6V6Z0"/>
<dbReference type="FunFam" id="3.30.70.1430:FF:000001">
    <property type="entry name" value="Efflux pump membrane transporter"/>
    <property type="match status" value="1"/>
</dbReference>
<feature type="transmembrane region" description="Helical" evidence="9">
    <location>
        <begin position="878"/>
        <end position="896"/>
    </location>
</feature>
<keyword evidence="3" id="KW-1003">Cell membrane</keyword>
<reference evidence="11 12" key="1">
    <citation type="journal article" date="2018" name="Int. J. Syst. Evol. Microbiol.">
        <title>Paraburkholderia azotifigens sp. nov., a nitrogen-fixing bacterium isolated from paddy soil.</title>
        <authorList>
            <person name="Choi G.M."/>
            <person name="Im W.T."/>
        </authorList>
    </citation>
    <scope>NUCLEOTIDE SEQUENCE [LARGE SCALE GENOMIC DNA]</scope>
    <source>
        <strain evidence="11 12">NF 2-5-3</strain>
    </source>
</reference>
<protein>
    <submittedName>
        <fullName evidence="10">Efflux RND transporter permease subunit</fullName>
    </submittedName>
    <submittedName>
        <fullName evidence="11">Multidrug transporter subunit MdtC</fullName>
    </submittedName>
</protein>
<dbReference type="Gene3D" id="3.30.2090.10">
    <property type="entry name" value="Multidrug efflux transporter AcrB TolC docking domain, DN and DC subdomains"/>
    <property type="match status" value="2"/>
</dbReference>
<dbReference type="Gene3D" id="3.30.70.1320">
    <property type="entry name" value="Multidrug efflux transporter AcrB pore domain like"/>
    <property type="match status" value="1"/>
</dbReference>
<feature type="transmembrane region" description="Helical" evidence="9">
    <location>
        <begin position="336"/>
        <end position="353"/>
    </location>
</feature>
<reference evidence="11" key="2">
    <citation type="submission" date="2019-08" db="EMBL/GenBank/DDBJ databases">
        <authorList>
            <person name="Im W.-T."/>
        </authorList>
    </citation>
    <scope>NUCLEOTIDE SEQUENCE</scope>
    <source>
        <strain evidence="11">NF 2-5-3</strain>
    </source>
</reference>
<comment type="caution">
    <text evidence="11">The sequence shown here is derived from an EMBL/GenBank/DDBJ whole genome shotgun (WGS) entry which is preliminary data.</text>
</comment>
<dbReference type="FunFam" id="1.20.1640.10:FF:000001">
    <property type="entry name" value="Efflux pump membrane transporter"/>
    <property type="match status" value="1"/>
</dbReference>
<evidence type="ECO:0000256" key="9">
    <source>
        <dbReference type="SAM" id="Phobius"/>
    </source>
</evidence>
<dbReference type="InterPro" id="IPR027463">
    <property type="entry name" value="AcrB_DN_DC_subdom"/>
</dbReference>
<dbReference type="SUPFAM" id="SSF82714">
    <property type="entry name" value="Multidrug efflux transporter AcrB TolC docking domain, DN and DC subdomains"/>
    <property type="match status" value="2"/>
</dbReference>
<keyword evidence="13" id="KW-1185">Reference proteome</keyword>
<gene>
    <name evidence="11" type="ORF">FRZ40_40540</name>
    <name evidence="10" type="ORF">V4C56_07085</name>
</gene>
<reference evidence="10 13" key="3">
    <citation type="submission" date="2024-01" db="EMBL/GenBank/DDBJ databases">
        <title>The diversity of rhizobia nodulating Mimosa spp. in eleven states of Brazil covering several biomes is determined by host plant, location, and edaphic factors.</title>
        <authorList>
            <person name="Rouws L."/>
            <person name="Barauna A."/>
            <person name="Beukes C."/>
            <person name="De Faria S.M."/>
            <person name="Gross E."/>
            <person name="Dos Reis Junior F.B."/>
            <person name="Simon M."/>
            <person name="Maluk M."/>
            <person name="Odee D.W."/>
            <person name="Kenicer G."/>
            <person name="Young J.P.W."/>
            <person name="Reis V.M."/>
            <person name="Zilli J."/>
            <person name="James E.K."/>
        </authorList>
    </citation>
    <scope>NUCLEOTIDE SEQUENCE [LARGE SCALE GENOMIC DNA]</scope>
    <source>
        <strain evidence="10 13">JPY530</strain>
    </source>
</reference>
<dbReference type="Gene3D" id="3.30.70.1440">
    <property type="entry name" value="Multidrug efflux transporter AcrB pore domain"/>
    <property type="match status" value="1"/>
</dbReference>
<keyword evidence="4" id="KW-0997">Cell inner membrane</keyword>
<dbReference type="PANTHER" id="PTHR32063">
    <property type="match status" value="1"/>
</dbReference>
<feature type="region of interest" description="Disordered" evidence="8">
    <location>
        <begin position="770"/>
        <end position="796"/>
    </location>
</feature>
<feature type="transmembrane region" description="Helical" evidence="9">
    <location>
        <begin position="1011"/>
        <end position="1033"/>
    </location>
</feature>
<evidence type="ECO:0000256" key="7">
    <source>
        <dbReference type="ARBA" id="ARBA00023136"/>
    </source>
</evidence>
<proteinExistence type="predicted"/>
<feature type="transmembrane region" description="Helical" evidence="9">
    <location>
        <begin position="463"/>
        <end position="482"/>
    </location>
</feature>
<comment type="subcellular location">
    <subcellularLocation>
        <location evidence="1">Cell inner membrane</location>
        <topology evidence="1">Multi-pass membrane protein</topology>
    </subcellularLocation>
</comment>
<dbReference type="Proteomes" id="UP001481677">
    <property type="component" value="Unassembled WGS sequence"/>
</dbReference>
<dbReference type="GO" id="GO:0042910">
    <property type="term" value="F:xenobiotic transmembrane transporter activity"/>
    <property type="evidence" value="ECO:0007669"/>
    <property type="project" value="TreeGrafter"/>
</dbReference>
<sequence length="1050" mass="111789">MNLSAPFIRRPIGTMLLAIGLALFGIVAFRLLPVAALPSVDFPVVMVSATLSGANPDTVAKTVTAPLERAFGSIAGLSQMTSQSSSGSSQIVLQFDLNRDIDGAARDVQAAINAARSNLPTTLTQTPTYRKMNPAAAPVMIVGLTSDTVGVGQMYDYASSVLQQKLLQVPGVGDVTVGGGALPAVRVELNPDQLSHYGIALDTVRTALANASVDLPKGAVSVNGEHYVVAANDQLPNPDDYKPLVIRTHDGTVVHVSDVAQVVKSTEDLRNYGLANGKPAVLLIVSKQPNANVIKTVDAIRAALPQLSASLPSTVKLGVVLDGTQTIRSSVLDVEISLLAAVLLVTAVSYAFFRDWRSTLIPAITVPLALAGTFTAMYFLGYSLNNLSLMALTISTGFVVDDAIVVVENIMRHLDQGKTPLAAALDGTREVGFTVLTISVSLVVVFLPLIMMSGIVGRLFREFSVSLAIAIMISMVISLTLAPTLGRLLLRHAPSKHGEAAFGQRVERAYGKSLRWALRHPKTMLAVTVLLLFANVGMVAVMPKGFFPIEDTGRLMGMIQASQSISFQAMKQKFDEINRRMLQNPNVQSVSGYVGGRNAVSNSMMFVTLKPLSGRTQSADQVIADLSRRTADLPGVRLLLQSAQDLMFGARQSAAQFQYTVTAENQSELDAWLPRIEAKLRALPQLRDVNADVQSASLSMMLQVNRDAAARMGVPFESIDDTLNDAFSQRQIATIYGQANQYHVVMEVAPQYWQDPKTLDTLYVPATNAGSSGSSASSSSSTSTSTSTVTSTASTPSTTLVPLSALATRTLSHAPVTIAHDNQFPAVTLSYNLREGVSMSDANAAIKAAVASLNLPNTVLPSFAGQGAQMQQSGGSELLLIIGALVAVYIALGILYENLVHPLTILSTLPSAGLGALIALYVCGYELSIIALIGIVLLIGIVKKNAIMMVDFAVTYEREHAASAEESIYQACLTRFRPIMMTTLAALLGAVPLSVSSGYGHEFRHPLGVSILGGLMVSQALTLFTTPVIYLWLDRFTFKLRRASRNGTST</sequence>
<dbReference type="SUPFAM" id="SSF82693">
    <property type="entry name" value="Multidrug efflux transporter AcrB pore domain, PN1, PN2, PC1 and PC2 subdomains"/>
    <property type="match status" value="3"/>
</dbReference>
<feature type="transmembrane region" description="Helical" evidence="9">
    <location>
        <begin position="431"/>
        <end position="451"/>
    </location>
</feature>
<evidence type="ECO:0000256" key="5">
    <source>
        <dbReference type="ARBA" id="ARBA00022692"/>
    </source>
</evidence>
<evidence type="ECO:0000256" key="4">
    <source>
        <dbReference type="ARBA" id="ARBA00022519"/>
    </source>
</evidence>
<name>A0A5C6V6Z0_9BURK</name>
<keyword evidence="2" id="KW-0813">Transport</keyword>
<evidence type="ECO:0000313" key="11">
    <source>
        <dbReference type="EMBL" id="TXC80550.1"/>
    </source>
</evidence>
<dbReference type="PANTHER" id="PTHR32063:SF34">
    <property type="entry name" value="MULTIDRUG RESISTANCE PROTEIN MDTC"/>
    <property type="match status" value="1"/>
</dbReference>
<dbReference type="PRINTS" id="PR00702">
    <property type="entry name" value="ACRIFLAVINRP"/>
</dbReference>
<dbReference type="RefSeq" id="WP_147238038.1">
    <property type="nucleotide sequence ID" value="NZ_JAZHFZ010000004.1"/>
</dbReference>
<dbReference type="Gene3D" id="1.20.1640.10">
    <property type="entry name" value="Multidrug efflux transporter AcrB transmembrane domain"/>
    <property type="match status" value="2"/>
</dbReference>
<keyword evidence="7 9" id="KW-0472">Membrane</keyword>
<evidence type="ECO:0000313" key="12">
    <source>
        <dbReference type="Proteomes" id="UP000321776"/>
    </source>
</evidence>
<feature type="transmembrane region" description="Helical" evidence="9">
    <location>
        <begin position="979"/>
        <end position="999"/>
    </location>
</feature>
<dbReference type="Proteomes" id="UP000321776">
    <property type="component" value="Unassembled WGS sequence"/>
</dbReference>
<dbReference type="EMBL" id="VOQS01000005">
    <property type="protein sequence ID" value="TXC80550.1"/>
    <property type="molecule type" value="Genomic_DNA"/>
</dbReference>
<evidence type="ECO:0000313" key="10">
    <source>
        <dbReference type="EMBL" id="MEM5339399.1"/>
    </source>
</evidence>
<evidence type="ECO:0000256" key="6">
    <source>
        <dbReference type="ARBA" id="ARBA00022989"/>
    </source>
</evidence>
<keyword evidence="6 9" id="KW-1133">Transmembrane helix</keyword>
<feature type="transmembrane region" description="Helical" evidence="9">
    <location>
        <begin position="916"/>
        <end position="942"/>
    </location>
</feature>
<dbReference type="Gene3D" id="3.30.70.1430">
    <property type="entry name" value="Multidrug efflux transporter AcrB pore domain"/>
    <property type="match status" value="2"/>
</dbReference>
<dbReference type="SUPFAM" id="SSF82866">
    <property type="entry name" value="Multidrug efflux transporter AcrB transmembrane domain"/>
    <property type="match status" value="2"/>
</dbReference>
<dbReference type="Pfam" id="PF00873">
    <property type="entry name" value="ACR_tran"/>
    <property type="match status" value="1"/>
</dbReference>
<feature type="transmembrane region" description="Helical" evidence="9">
    <location>
        <begin position="523"/>
        <end position="541"/>
    </location>
</feature>
<dbReference type="GO" id="GO:0005886">
    <property type="term" value="C:plasma membrane"/>
    <property type="evidence" value="ECO:0007669"/>
    <property type="project" value="UniProtKB-SubCell"/>
</dbReference>
<evidence type="ECO:0000256" key="8">
    <source>
        <dbReference type="SAM" id="MobiDB-lite"/>
    </source>
</evidence>
<evidence type="ECO:0000313" key="13">
    <source>
        <dbReference type="Proteomes" id="UP001481677"/>
    </source>
</evidence>
<organism evidence="11 12">
    <name type="scientific">Paraburkholderia azotifigens</name>
    <dbReference type="NCBI Taxonomy" id="2057004"/>
    <lineage>
        <taxon>Bacteria</taxon>
        <taxon>Pseudomonadati</taxon>
        <taxon>Pseudomonadota</taxon>
        <taxon>Betaproteobacteria</taxon>
        <taxon>Burkholderiales</taxon>
        <taxon>Burkholderiaceae</taxon>
        <taxon>Paraburkholderia</taxon>
    </lineage>
</organism>
<evidence type="ECO:0000256" key="2">
    <source>
        <dbReference type="ARBA" id="ARBA00022448"/>
    </source>
</evidence>
<accession>A0A5C6V6Z0</accession>
<evidence type="ECO:0000256" key="1">
    <source>
        <dbReference type="ARBA" id="ARBA00004429"/>
    </source>
</evidence>
<dbReference type="EMBL" id="JAZHGA010000004">
    <property type="protein sequence ID" value="MEM5339399.1"/>
    <property type="molecule type" value="Genomic_DNA"/>
</dbReference>
<feature type="transmembrane region" description="Helical" evidence="9">
    <location>
        <begin position="360"/>
        <end position="381"/>
    </location>
</feature>